<accession>A0A6P1MJV2</accession>
<feature type="transmembrane region" description="Helical" evidence="7">
    <location>
        <begin position="146"/>
        <end position="167"/>
    </location>
</feature>
<dbReference type="InterPro" id="IPR037185">
    <property type="entry name" value="EmrE-like"/>
</dbReference>
<dbReference type="AlphaFoldDB" id="A0A6P1MJV2"/>
<keyword evidence="10" id="KW-1185">Reference proteome</keyword>
<keyword evidence="6 7" id="KW-0472">Membrane</keyword>
<dbReference type="PANTHER" id="PTHR42920">
    <property type="entry name" value="OS03G0707200 PROTEIN-RELATED"/>
    <property type="match status" value="1"/>
</dbReference>
<dbReference type="RefSeq" id="WP_162362701.1">
    <property type="nucleotide sequence ID" value="NZ_CP047591.1"/>
</dbReference>
<evidence type="ECO:0000313" key="10">
    <source>
        <dbReference type="Proteomes" id="UP000463883"/>
    </source>
</evidence>
<gene>
    <name evidence="9" type="ORF">Ami3637_11445</name>
</gene>
<evidence type="ECO:0000256" key="1">
    <source>
        <dbReference type="ARBA" id="ARBA00004651"/>
    </source>
</evidence>
<evidence type="ECO:0000256" key="5">
    <source>
        <dbReference type="ARBA" id="ARBA00022989"/>
    </source>
</evidence>
<dbReference type="PANTHER" id="PTHR42920:SF5">
    <property type="entry name" value="EAMA DOMAIN-CONTAINING PROTEIN"/>
    <property type="match status" value="1"/>
</dbReference>
<evidence type="ECO:0000256" key="4">
    <source>
        <dbReference type="ARBA" id="ARBA00022692"/>
    </source>
</evidence>
<evidence type="ECO:0000256" key="2">
    <source>
        <dbReference type="ARBA" id="ARBA00007362"/>
    </source>
</evidence>
<feature type="transmembrane region" description="Helical" evidence="7">
    <location>
        <begin position="36"/>
        <end position="55"/>
    </location>
</feature>
<feature type="domain" description="EamA" evidence="8">
    <location>
        <begin position="10"/>
        <end position="137"/>
    </location>
</feature>
<feature type="transmembrane region" description="Helical" evidence="7">
    <location>
        <begin position="266"/>
        <end position="283"/>
    </location>
</feature>
<keyword evidence="3" id="KW-1003">Cell membrane</keyword>
<dbReference type="KEGG" id="amic:Ami3637_11445"/>
<organism evidence="9 10">
    <name type="scientific">Aminipila terrae</name>
    <dbReference type="NCBI Taxonomy" id="2697030"/>
    <lineage>
        <taxon>Bacteria</taxon>
        <taxon>Bacillati</taxon>
        <taxon>Bacillota</taxon>
        <taxon>Clostridia</taxon>
        <taxon>Peptostreptococcales</taxon>
        <taxon>Anaerovoracaceae</taxon>
        <taxon>Aminipila</taxon>
    </lineage>
</organism>
<keyword evidence="5 7" id="KW-1133">Transmembrane helix</keyword>
<comment type="similarity">
    <text evidence="2">Belongs to the EamA transporter family.</text>
</comment>
<feature type="transmembrane region" description="Helical" evidence="7">
    <location>
        <begin position="64"/>
        <end position="82"/>
    </location>
</feature>
<dbReference type="SUPFAM" id="SSF103481">
    <property type="entry name" value="Multidrug resistance efflux transporter EmrE"/>
    <property type="match status" value="2"/>
</dbReference>
<dbReference type="EMBL" id="CP047591">
    <property type="protein sequence ID" value="QHI72934.1"/>
    <property type="molecule type" value="Genomic_DNA"/>
</dbReference>
<keyword evidence="4 7" id="KW-0812">Transmembrane</keyword>
<feature type="transmembrane region" description="Helical" evidence="7">
    <location>
        <begin position="7"/>
        <end position="24"/>
    </location>
</feature>
<proteinExistence type="inferred from homology"/>
<evidence type="ECO:0000256" key="6">
    <source>
        <dbReference type="ARBA" id="ARBA00023136"/>
    </source>
</evidence>
<feature type="transmembrane region" description="Helical" evidence="7">
    <location>
        <begin position="242"/>
        <end position="260"/>
    </location>
</feature>
<comment type="subcellular location">
    <subcellularLocation>
        <location evidence="1">Cell membrane</location>
        <topology evidence="1">Multi-pass membrane protein</topology>
    </subcellularLocation>
</comment>
<dbReference type="Pfam" id="PF00892">
    <property type="entry name" value="EamA"/>
    <property type="match status" value="2"/>
</dbReference>
<feature type="transmembrane region" description="Helical" evidence="7">
    <location>
        <begin position="179"/>
        <end position="199"/>
    </location>
</feature>
<dbReference type="InterPro" id="IPR051258">
    <property type="entry name" value="Diverse_Substrate_Transporter"/>
</dbReference>
<feature type="transmembrane region" description="Helical" evidence="7">
    <location>
        <begin position="94"/>
        <end position="114"/>
    </location>
</feature>
<evidence type="ECO:0000256" key="3">
    <source>
        <dbReference type="ARBA" id="ARBA00022475"/>
    </source>
</evidence>
<dbReference type="InterPro" id="IPR000620">
    <property type="entry name" value="EamA_dom"/>
</dbReference>
<sequence length="301" mass="33401">MKYNKEIMSVFGLIVCASLWGIGFPAMKAVATLPTFYMIAVRFAVAAMVLGILFFKQLKFTSKILIKNALILSLLNFSLYIFDTIGIKYTSSAKASFFSCLGFLIIPILNLIIYKQKFTKITTISVSICLTGIIFLSYSPDMGFKLALGDIICIGGSVLGSLYIIYLDRISQKGENSNPILLSTFMMFFTCLWSTSVAWFHHDFTVMPSRINLYILIFIGLFCTCIAFLLQTICQKYVPSNRVGIIFAIEPTSGAFLSILLLNEKMSSVGILGGILVIGSLLYQEIMSNKIHKEDGDTLQA</sequence>
<dbReference type="Proteomes" id="UP000463883">
    <property type="component" value="Chromosome"/>
</dbReference>
<protein>
    <submittedName>
        <fullName evidence="9">EamA family transporter</fullName>
    </submittedName>
</protein>
<feature type="transmembrane region" description="Helical" evidence="7">
    <location>
        <begin position="121"/>
        <end position="140"/>
    </location>
</feature>
<evidence type="ECO:0000313" key="9">
    <source>
        <dbReference type="EMBL" id="QHI72934.1"/>
    </source>
</evidence>
<evidence type="ECO:0000256" key="7">
    <source>
        <dbReference type="SAM" id="Phobius"/>
    </source>
</evidence>
<reference evidence="9 10" key="1">
    <citation type="submission" date="2020-01" db="EMBL/GenBank/DDBJ databases">
        <title>Genomic analysis of Aminipila sp. CBA3637.</title>
        <authorList>
            <person name="Kim Y.B."/>
            <person name="Roh S.W."/>
        </authorList>
    </citation>
    <scope>NUCLEOTIDE SEQUENCE [LARGE SCALE GENOMIC DNA]</scope>
    <source>
        <strain evidence="9 10">CBA3637</strain>
    </source>
</reference>
<feature type="domain" description="EamA" evidence="8">
    <location>
        <begin position="148"/>
        <end position="282"/>
    </location>
</feature>
<evidence type="ECO:0000259" key="8">
    <source>
        <dbReference type="Pfam" id="PF00892"/>
    </source>
</evidence>
<name>A0A6P1MJV2_9FIRM</name>
<dbReference type="GO" id="GO:0005886">
    <property type="term" value="C:plasma membrane"/>
    <property type="evidence" value="ECO:0007669"/>
    <property type="project" value="UniProtKB-SubCell"/>
</dbReference>
<feature type="transmembrane region" description="Helical" evidence="7">
    <location>
        <begin position="211"/>
        <end position="230"/>
    </location>
</feature>